<evidence type="ECO:0000256" key="1">
    <source>
        <dbReference type="SAM" id="MobiDB-lite"/>
    </source>
</evidence>
<evidence type="ECO:0000313" key="5">
    <source>
        <dbReference type="Proteomes" id="UP001595955"/>
    </source>
</evidence>
<organism evidence="4 5">
    <name type="scientific">Georgenia faecalis</name>
    <dbReference type="NCBI Taxonomy" id="2483799"/>
    <lineage>
        <taxon>Bacteria</taxon>
        <taxon>Bacillati</taxon>
        <taxon>Actinomycetota</taxon>
        <taxon>Actinomycetes</taxon>
        <taxon>Micrococcales</taxon>
        <taxon>Bogoriellaceae</taxon>
        <taxon>Georgenia</taxon>
    </lineage>
</organism>
<dbReference type="InterPro" id="IPR005183">
    <property type="entry name" value="DUF305_CopM-like"/>
</dbReference>
<dbReference type="Gene3D" id="1.20.1260.10">
    <property type="match status" value="1"/>
</dbReference>
<feature type="domain" description="DUF305" evidence="3">
    <location>
        <begin position="44"/>
        <end position="231"/>
    </location>
</feature>
<evidence type="ECO:0000313" key="4">
    <source>
        <dbReference type="EMBL" id="MFC4554652.1"/>
    </source>
</evidence>
<proteinExistence type="predicted"/>
<evidence type="ECO:0000256" key="2">
    <source>
        <dbReference type="SAM" id="SignalP"/>
    </source>
</evidence>
<comment type="caution">
    <text evidence="4">The sequence shown here is derived from an EMBL/GenBank/DDBJ whole genome shotgun (WGS) entry which is preliminary data.</text>
</comment>
<name>A0ABV9D8G9_9MICO</name>
<keyword evidence="5" id="KW-1185">Reference proteome</keyword>
<dbReference type="PANTHER" id="PTHR36933">
    <property type="entry name" value="SLL0788 PROTEIN"/>
    <property type="match status" value="1"/>
</dbReference>
<keyword evidence="2" id="KW-0732">Signal</keyword>
<dbReference type="RefSeq" id="WP_122825221.1">
    <property type="nucleotide sequence ID" value="NZ_CP033325.1"/>
</dbReference>
<dbReference type="EMBL" id="JBHSGF010000003">
    <property type="protein sequence ID" value="MFC4554652.1"/>
    <property type="molecule type" value="Genomic_DNA"/>
</dbReference>
<gene>
    <name evidence="4" type="ORF">ACFO3F_05275</name>
</gene>
<accession>A0ABV9D8G9</accession>
<feature type="compositionally biased region" description="Gly residues" evidence="1">
    <location>
        <begin position="114"/>
        <end position="136"/>
    </location>
</feature>
<dbReference type="PANTHER" id="PTHR36933:SF1">
    <property type="entry name" value="SLL0788 PROTEIN"/>
    <property type="match status" value="1"/>
</dbReference>
<feature type="region of interest" description="Disordered" evidence="1">
    <location>
        <begin position="113"/>
        <end position="140"/>
    </location>
</feature>
<dbReference type="PROSITE" id="PS51257">
    <property type="entry name" value="PROKAR_LIPOPROTEIN"/>
    <property type="match status" value="1"/>
</dbReference>
<dbReference type="Pfam" id="PF03713">
    <property type="entry name" value="DUF305"/>
    <property type="match status" value="1"/>
</dbReference>
<dbReference type="Proteomes" id="UP001595955">
    <property type="component" value="Unassembled WGS sequence"/>
</dbReference>
<reference evidence="5" key="1">
    <citation type="journal article" date="2019" name="Int. J. Syst. Evol. Microbiol.">
        <title>The Global Catalogue of Microorganisms (GCM) 10K type strain sequencing project: providing services to taxonomists for standard genome sequencing and annotation.</title>
        <authorList>
            <consortium name="The Broad Institute Genomics Platform"/>
            <consortium name="The Broad Institute Genome Sequencing Center for Infectious Disease"/>
            <person name="Wu L."/>
            <person name="Ma J."/>
        </authorList>
    </citation>
    <scope>NUCLEOTIDE SEQUENCE [LARGE SCALE GENOMIC DNA]</scope>
    <source>
        <strain evidence="5">JCM 3369</strain>
    </source>
</reference>
<feature type="signal peptide" evidence="2">
    <location>
        <begin position="1"/>
        <end position="27"/>
    </location>
</feature>
<dbReference type="InterPro" id="IPR012347">
    <property type="entry name" value="Ferritin-like"/>
</dbReference>
<feature type="chain" id="PRO_5047028457" evidence="2">
    <location>
        <begin position="28"/>
        <end position="275"/>
    </location>
</feature>
<sequence length="275" mass="28645">MRAALARRALVAVMCGVLAAGCTQARAAREDAAATVQARPLEADVCFVEMMVPHHQQAVEMSEILLDKDGVWERGQRFARYVAATQGQEILAMREWLAAWDVALTDAAEQLNAGGSGPRGVPGAGDAPAGGGGHAGHGAPAVGDEVVLPSCSHAHGVSMDGMLTAEQMDALRGAGATHAQRLYLELMIPHHEGALTMAEEALAEAENAFVRSSARHVVQEQVSELEQLRAMIAALDTGDLGLPDAYVEGEYLTYGADLDPSSGAGTSSEAQDGPP</sequence>
<protein>
    <submittedName>
        <fullName evidence="4">DUF305 domain-containing protein</fullName>
    </submittedName>
</protein>
<evidence type="ECO:0000259" key="3">
    <source>
        <dbReference type="Pfam" id="PF03713"/>
    </source>
</evidence>